<dbReference type="PANTHER" id="PTHR30176:SF3">
    <property type="entry name" value="FERREDOXIN-TYPE PROTEIN NAPH"/>
    <property type="match status" value="1"/>
</dbReference>
<keyword evidence="8" id="KW-0812">Transmembrane</keyword>
<feature type="transmembrane region" description="Helical" evidence="8">
    <location>
        <begin position="84"/>
        <end position="114"/>
    </location>
</feature>
<dbReference type="RefSeq" id="WP_017635480.1">
    <property type="nucleotide sequence ID" value="NC_022359.1"/>
</dbReference>
<dbReference type="InterPro" id="IPR017900">
    <property type="entry name" value="4Fe4S_Fe_S_CS"/>
</dbReference>
<dbReference type="PANTHER" id="PTHR30176">
    <property type="entry name" value="FERREDOXIN-TYPE PROTEIN NAPH"/>
    <property type="match status" value="1"/>
</dbReference>
<dbReference type="Pfam" id="PF12801">
    <property type="entry name" value="Fer4_5"/>
    <property type="match status" value="2"/>
</dbReference>
<dbReference type="InterPro" id="IPR017896">
    <property type="entry name" value="4Fe4S_Fe-S-bd"/>
</dbReference>
<evidence type="ECO:0000256" key="3">
    <source>
        <dbReference type="ARBA" id="ARBA00022723"/>
    </source>
</evidence>
<evidence type="ECO:0000256" key="2">
    <source>
        <dbReference type="ARBA" id="ARBA00022485"/>
    </source>
</evidence>
<feature type="transmembrane region" description="Helical" evidence="8">
    <location>
        <begin position="170"/>
        <end position="191"/>
    </location>
</feature>
<dbReference type="NCBIfam" id="NF007013">
    <property type="entry name" value="PRK09477.1"/>
    <property type="match status" value="1"/>
</dbReference>
<dbReference type="EMBL" id="CP006719">
    <property type="protein sequence ID" value="AGV19015.1"/>
    <property type="molecule type" value="Genomic_DNA"/>
</dbReference>
<evidence type="ECO:0000313" key="10">
    <source>
        <dbReference type="EMBL" id="AGV19015.1"/>
    </source>
</evidence>
<evidence type="ECO:0000256" key="5">
    <source>
        <dbReference type="ARBA" id="ARBA00022982"/>
    </source>
</evidence>
<evidence type="ECO:0000256" key="7">
    <source>
        <dbReference type="ARBA" id="ARBA00023014"/>
    </source>
</evidence>
<dbReference type="KEGG" id="vag:N646_3205"/>
<gene>
    <name evidence="10" type="ORF">N646_3205</name>
</gene>
<organism evidence="10 11">
    <name type="scientific">Vibrio alginolyticus (strain ATCC 17749 / DSM 2171 / NBRC 15630 / NCIMB 1903 / NCTC 12160 / XII-53)</name>
    <dbReference type="NCBI Taxonomy" id="1219076"/>
    <lineage>
        <taxon>Bacteria</taxon>
        <taxon>Pseudomonadati</taxon>
        <taxon>Pseudomonadota</taxon>
        <taxon>Gammaproteobacteria</taxon>
        <taxon>Vibrionales</taxon>
        <taxon>Vibrionaceae</taxon>
        <taxon>Vibrio</taxon>
    </lineage>
</organism>
<keyword evidence="1" id="KW-0813">Transport</keyword>
<feature type="domain" description="4Fe-4S ferredoxin-type" evidence="9">
    <location>
        <begin position="216"/>
        <end position="246"/>
    </location>
</feature>
<keyword evidence="8" id="KW-0472">Membrane</keyword>
<dbReference type="AlphaFoldDB" id="A0A2I3CJP9"/>
<keyword evidence="3" id="KW-0479">Metal-binding</keyword>
<dbReference type="GO" id="GO:0005886">
    <property type="term" value="C:plasma membrane"/>
    <property type="evidence" value="ECO:0007669"/>
    <property type="project" value="TreeGrafter"/>
</dbReference>
<dbReference type="Proteomes" id="UP000016714">
    <property type="component" value="Chromosome 2"/>
</dbReference>
<proteinExistence type="predicted"/>
<evidence type="ECO:0000256" key="8">
    <source>
        <dbReference type="SAM" id="Phobius"/>
    </source>
</evidence>
<sequence>MAKNLAQNAGKEALEKLGWWRAHRFLILRRLCQFTIIALFMAGPTLGILTGNLSSSMLLDTVPLSDPLIVLQALATGHVPEFNALLGVVIVVVFYAILAPRAFCAWVCPLNIVTDLAAWLRRKLNIKASYRWSPVIRYWLIPVLMLGSALSGAILWTWLDPVAALHRGLVFGMGAGWVLIALVFVLDLLLVEHGWCGHLCPLGATYGVIGRKSLLRVTAVRREDCTKCMDCFYVCPEPEVLRQPLKEGDRRVMDQNCISCGRCLDVCPEHVFEFKNRLSVKVID</sequence>
<dbReference type="GO" id="GO:0046872">
    <property type="term" value="F:metal ion binding"/>
    <property type="evidence" value="ECO:0007669"/>
    <property type="project" value="UniProtKB-KW"/>
</dbReference>
<dbReference type="HOGENOM" id="CLU_066585_1_0_6"/>
<keyword evidence="5" id="KW-0249">Electron transport</keyword>
<dbReference type="Pfam" id="PF13237">
    <property type="entry name" value="Fer4_10"/>
    <property type="match status" value="1"/>
</dbReference>
<dbReference type="GO" id="GO:0051539">
    <property type="term" value="F:4 iron, 4 sulfur cluster binding"/>
    <property type="evidence" value="ECO:0007669"/>
    <property type="project" value="UniProtKB-KW"/>
</dbReference>
<dbReference type="SUPFAM" id="SSF54862">
    <property type="entry name" value="4Fe-4S ferredoxins"/>
    <property type="match status" value="1"/>
</dbReference>
<evidence type="ECO:0000313" key="11">
    <source>
        <dbReference type="Proteomes" id="UP000016714"/>
    </source>
</evidence>
<keyword evidence="8" id="KW-1133">Transmembrane helix</keyword>
<feature type="transmembrane region" description="Helical" evidence="8">
    <location>
        <begin position="31"/>
        <end position="49"/>
    </location>
</feature>
<keyword evidence="2" id="KW-0004">4Fe-4S</keyword>
<protein>
    <submittedName>
        <fullName evidence="10">Quinol dehydrogenase membrane component</fullName>
    </submittedName>
</protein>
<evidence type="ECO:0000256" key="1">
    <source>
        <dbReference type="ARBA" id="ARBA00022448"/>
    </source>
</evidence>
<name>A0A2I3CJP9_VIBAX</name>
<keyword evidence="4" id="KW-0677">Repeat</keyword>
<dbReference type="InterPro" id="IPR011886">
    <property type="entry name" value="NapH_MauN"/>
</dbReference>
<dbReference type="PROSITE" id="PS00198">
    <property type="entry name" value="4FE4S_FER_1"/>
    <property type="match status" value="1"/>
</dbReference>
<dbReference type="NCBIfam" id="TIGR02163">
    <property type="entry name" value="napH"/>
    <property type="match status" value="1"/>
</dbReference>
<dbReference type="Gene3D" id="3.30.70.20">
    <property type="match status" value="1"/>
</dbReference>
<feature type="domain" description="4Fe-4S ferredoxin-type" evidence="9">
    <location>
        <begin position="249"/>
        <end position="277"/>
    </location>
</feature>
<feature type="transmembrane region" description="Helical" evidence="8">
    <location>
        <begin position="135"/>
        <end position="158"/>
    </location>
</feature>
<evidence type="ECO:0000256" key="4">
    <source>
        <dbReference type="ARBA" id="ARBA00022737"/>
    </source>
</evidence>
<reference evidence="10 11" key="1">
    <citation type="journal article" date="2015" name="Genome Announc.">
        <title>Complete genome sequence of Vibrio alginolyticus ATCC 17749.</title>
        <authorList>
            <person name="Liu X.F."/>
            <person name="Cao Y."/>
            <person name="Zhang H.L."/>
            <person name="Chen Y.J."/>
            <person name="Hu C.J."/>
        </authorList>
    </citation>
    <scope>NUCLEOTIDE SEQUENCE [LARGE SCALE GENOMIC DNA]</scope>
    <source>
        <strain evidence="11">ATCC 17749 / DSM 2171 / NBRC 15630 / NCIMB 1903 / NCTC 12160 / XII-53</strain>
    </source>
</reference>
<evidence type="ECO:0000259" key="9">
    <source>
        <dbReference type="PROSITE" id="PS51379"/>
    </source>
</evidence>
<dbReference type="InterPro" id="IPR051684">
    <property type="entry name" value="Electron_Trans/Redox"/>
</dbReference>
<dbReference type="PROSITE" id="PS51379">
    <property type="entry name" value="4FE4S_FER_2"/>
    <property type="match status" value="2"/>
</dbReference>
<accession>A0A2I3CJP9</accession>
<evidence type="ECO:0000256" key="6">
    <source>
        <dbReference type="ARBA" id="ARBA00023004"/>
    </source>
</evidence>
<keyword evidence="7" id="KW-0411">Iron-sulfur</keyword>
<keyword evidence="6" id="KW-0408">Iron</keyword>